<dbReference type="AlphaFoldDB" id="A0ABD2ALE0"/>
<protein>
    <submittedName>
        <fullName evidence="2">Uncharacterized protein</fullName>
    </submittedName>
</protein>
<comment type="caution">
    <text evidence="2">The sequence shown here is derived from an EMBL/GenBank/DDBJ whole genome shotgun (WGS) entry which is preliminary data.</text>
</comment>
<feature type="compositionally biased region" description="Polar residues" evidence="1">
    <location>
        <begin position="76"/>
        <end position="102"/>
    </location>
</feature>
<organism evidence="2 3">
    <name type="scientific">Vespula maculifrons</name>
    <name type="common">Eastern yellow jacket</name>
    <name type="synonym">Wasp</name>
    <dbReference type="NCBI Taxonomy" id="7453"/>
    <lineage>
        <taxon>Eukaryota</taxon>
        <taxon>Metazoa</taxon>
        <taxon>Ecdysozoa</taxon>
        <taxon>Arthropoda</taxon>
        <taxon>Hexapoda</taxon>
        <taxon>Insecta</taxon>
        <taxon>Pterygota</taxon>
        <taxon>Neoptera</taxon>
        <taxon>Endopterygota</taxon>
        <taxon>Hymenoptera</taxon>
        <taxon>Apocrita</taxon>
        <taxon>Aculeata</taxon>
        <taxon>Vespoidea</taxon>
        <taxon>Vespidae</taxon>
        <taxon>Vespinae</taxon>
        <taxon>Vespula</taxon>
    </lineage>
</organism>
<name>A0ABD2ALE0_VESMC</name>
<gene>
    <name evidence="2" type="ORF">V1477_020253</name>
</gene>
<keyword evidence="3" id="KW-1185">Reference proteome</keyword>
<proteinExistence type="predicted"/>
<feature type="region of interest" description="Disordered" evidence="1">
    <location>
        <begin position="72"/>
        <end position="123"/>
    </location>
</feature>
<sequence length="123" mass="13682">MTFLFPIRCSCSSTVCTFITSLALRERRVGGRGDDGGGSVSRKGEEQLKCGSGYCLELIRGVFNRRFEKEHESFPLSWQPSAKDSIDRNSNGYGSKTRSSRGQTDRRRVPDDVSPKAVELSVE</sequence>
<evidence type="ECO:0000313" key="2">
    <source>
        <dbReference type="EMBL" id="KAL2721433.1"/>
    </source>
</evidence>
<dbReference type="EMBL" id="JAYRBN010000116">
    <property type="protein sequence ID" value="KAL2721433.1"/>
    <property type="molecule type" value="Genomic_DNA"/>
</dbReference>
<evidence type="ECO:0000313" key="3">
    <source>
        <dbReference type="Proteomes" id="UP001607303"/>
    </source>
</evidence>
<evidence type="ECO:0000256" key="1">
    <source>
        <dbReference type="SAM" id="MobiDB-lite"/>
    </source>
</evidence>
<feature type="compositionally biased region" description="Basic and acidic residues" evidence="1">
    <location>
        <begin position="103"/>
        <end position="114"/>
    </location>
</feature>
<dbReference type="Proteomes" id="UP001607303">
    <property type="component" value="Unassembled WGS sequence"/>
</dbReference>
<reference evidence="2 3" key="1">
    <citation type="journal article" date="2024" name="Ann. Entomol. Soc. Am.">
        <title>Genomic analyses of the southern and eastern yellowjacket wasps (Hymenoptera: Vespidae) reveal evolutionary signatures of social life.</title>
        <authorList>
            <person name="Catto M.A."/>
            <person name="Caine P.B."/>
            <person name="Orr S.E."/>
            <person name="Hunt B.G."/>
            <person name="Goodisman M.A.D."/>
        </authorList>
    </citation>
    <scope>NUCLEOTIDE SEQUENCE [LARGE SCALE GENOMIC DNA]</scope>
    <source>
        <strain evidence="2">232</strain>
        <tissue evidence="2">Head and thorax</tissue>
    </source>
</reference>
<accession>A0ABD2ALE0</accession>